<dbReference type="GO" id="GO:0097208">
    <property type="term" value="C:alveolar lamellar body"/>
    <property type="evidence" value="ECO:0007669"/>
    <property type="project" value="TreeGrafter"/>
</dbReference>
<dbReference type="PROSITE" id="PS00341">
    <property type="entry name" value="SURFACT_PALMITOYL"/>
    <property type="match status" value="1"/>
</dbReference>
<comment type="subcellular location">
    <subcellularLocation>
        <location evidence="2">Secreted</location>
        <location evidence="2">Extracellular space</location>
        <location evidence="2">Surface film</location>
    </subcellularLocation>
</comment>
<keyword evidence="5" id="KW-0305">Gaseous exchange</keyword>
<keyword evidence="7" id="KW-1015">Disulfide bond</keyword>
<evidence type="ECO:0000256" key="1">
    <source>
        <dbReference type="ARBA" id="ARBA00002263"/>
    </source>
</evidence>
<dbReference type="Ensembl" id="ENSPSMT00000008889.1">
    <property type="protein sequence ID" value="ENSPSMP00000007556.1"/>
    <property type="gene ID" value="ENSPSMG00000005592.1"/>
</dbReference>
<dbReference type="SMART" id="SM01039">
    <property type="entry name" value="BRICHOS"/>
    <property type="match status" value="1"/>
</dbReference>
<evidence type="ECO:0000313" key="14">
    <source>
        <dbReference type="Ensembl" id="ENSPSMP00000007556.1"/>
    </source>
</evidence>
<dbReference type="Gene3D" id="3.30.390.150">
    <property type="match status" value="1"/>
</dbReference>
<feature type="transmembrane region" description="Helical" evidence="12">
    <location>
        <begin position="36"/>
        <end position="58"/>
    </location>
</feature>
<keyword evidence="12" id="KW-0812">Transmembrane</keyword>
<keyword evidence="3" id="KW-0767">Surface film</keyword>
<keyword evidence="12" id="KW-1133">Transmembrane helix</keyword>
<dbReference type="Pfam" id="PF08999">
    <property type="entry name" value="SP_C-Propep"/>
    <property type="match status" value="1"/>
</dbReference>
<keyword evidence="8" id="KW-0449">Lipoprotein</keyword>
<evidence type="ECO:0000256" key="4">
    <source>
        <dbReference type="ARBA" id="ARBA00022525"/>
    </source>
</evidence>
<keyword evidence="4" id="KW-0964">Secreted</keyword>
<evidence type="ECO:0000256" key="11">
    <source>
        <dbReference type="ARBA" id="ARBA00044825"/>
    </source>
</evidence>
<name>A0A8C8YUR5_PROSS</name>
<dbReference type="SMART" id="SM00019">
    <property type="entry name" value="SF_P"/>
    <property type="match status" value="1"/>
</dbReference>
<evidence type="ECO:0000256" key="8">
    <source>
        <dbReference type="ARBA" id="ARBA00023288"/>
    </source>
</evidence>
<proteinExistence type="predicted"/>
<dbReference type="GO" id="GO:0007585">
    <property type="term" value="P:respiratory gaseous exchange by respiratory system"/>
    <property type="evidence" value="ECO:0007669"/>
    <property type="project" value="UniProtKB-KW"/>
</dbReference>
<dbReference type="AlphaFoldDB" id="A0A8C8YUR5"/>
<keyword evidence="6" id="KW-0564">Palmitate</keyword>
<keyword evidence="15" id="KW-1185">Reference proteome</keyword>
<dbReference type="InterPro" id="IPR015091">
    <property type="entry name" value="Surfactant_protein_propep"/>
</dbReference>
<dbReference type="InterPro" id="IPR018051">
    <property type="entry name" value="SP-C_palmitoylation_site"/>
</dbReference>
<dbReference type="InterPro" id="IPR007084">
    <property type="entry name" value="BRICHOS_dom"/>
</dbReference>
<evidence type="ECO:0000256" key="10">
    <source>
        <dbReference type="ARBA" id="ARBA00044778"/>
    </source>
</evidence>
<evidence type="ECO:0000256" key="7">
    <source>
        <dbReference type="ARBA" id="ARBA00023157"/>
    </source>
</evidence>
<evidence type="ECO:0000256" key="5">
    <source>
        <dbReference type="ARBA" id="ARBA00022713"/>
    </source>
</evidence>
<keyword evidence="12" id="KW-0472">Membrane</keyword>
<dbReference type="GO" id="GO:0042802">
    <property type="term" value="F:identical protein binding"/>
    <property type="evidence" value="ECO:0007669"/>
    <property type="project" value="Ensembl"/>
</dbReference>
<evidence type="ECO:0000256" key="2">
    <source>
        <dbReference type="ARBA" id="ARBA00004364"/>
    </source>
</evidence>
<gene>
    <name evidence="14" type="primary">SFTPC</name>
</gene>
<evidence type="ECO:0000256" key="9">
    <source>
        <dbReference type="ARBA" id="ARBA00031633"/>
    </source>
</evidence>
<comment type="function">
    <text evidence="1">Pulmonary surfactant associated proteins promote alveolar stability by lowering the surface tension at the air-liquid interface in the peripheral air spaces.</text>
</comment>
<dbReference type="PANTHER" id="PTHR10800">
    <property type="entry name" value="PULMONARY SURFACTANT-ASSOCIATED PROTEIN C"/>
    <property type="match status" value="1"/>
</dbReference>
<feature type="domain" description="BRICHOS" evidence="13">
    <location>
        <begin position="94"/>
        <end position="198"/>
    </location>
</feature>
<reference evidence="14" key="1">
    <citation type="submission" date="2025-08" db="UniProtKB">
        <authorList>
            <consortium name="Ensembl"/>
        </authorList>
    </citation>
    <scope>IDENTIFICATION</scope>
</reference>
<dbReference type="GO" id="GO:0005615">
    <property type="term" value="C:extracellular space"/>
    <property type="evidence" value="ECO:0007669"/>
    <property type="project" value="TreeGrafter"/>
</dbReference>
<evidence type="ECO:0000313" key="15">
    <source>
        <dbReference type="Proteomes" id="UP000694414"/>
    </source>
</evidence>
<protein>
    <recommendedName>
        <fullName evidence="10">Surfactant protein C</fullName>
    </recommendedName>
    <alternativeName>
        <fullName evidence="11">Pulmonary surfactant-associated protein C</fullName>
    </alternativeName>
    <alternativeName>
        <fullName evidence="9">Pulmonary surfactant-associated proteolipid SPL(Val)</fullName>
    </alternativeName>
</protein>
<evidence type="ECO:0000259" key="13">
    <source>
        <dbReference type="PROSITE" id="PS50869"/>
    </source>
</evidence>
<dbReference type="Pfam" id="PF04089">
    <property type="entry name" value="BRICHOS"/>
    <property type="match status" value="1"/>
</dbReference>
<dbReference type="InterPro" id="IPR001729">
    <property type="entry name" value="SP-C"/>
</dbReference>
<dbReference type="GeneTree" id="ENSGT00390000017162"/>
<dbReference type="PROSITE" id="PS50869">
    <property type="entry name" value="BRICHOS"/>
    <property type="match status" value="1"/>
</dbReference>
<dbReference type="PANTHER" id="PTHR10800:SF4">
    <property type="entry name" value="PULMONARY SURFACTANT-ASSOCIATED PROTEIN C"/>
    <property type="match status" value="1"/>
</dbReference>
<accession>A0A8C8YUR5</accession>
<evidence type="ECO:0000256" key="3">
    <source>
        <dbReference type="ARBA" id="ARBA00022439"/>
    </source>
</evidence>
<evidence type="ECO:0000256" key="12">
    <source>
        <dbReference type="SAM" id="Phobius"/>
    </source>
</evidence>
<reference evidence="14" key="2">
    <citation type="submission" date="2025-09" db="UniProtKB">
        <authorList>
            <consortium name="Ensembl"/>
        </authorList>
    </citation>
    <scope>IDENTIFICATION</scope>
</reference>
<dbReference type="Proteomes" id="UP000694414">
    <property type="component" value="Unplaced"/>
</dbReference>
<evidence type="ECO:0000256" key="6">
    <source>
        <dbReference type="ARBA" id="ARBA00023139"/>
    </source>
</evidence>
<sequence>MDVGSKEVLMESPPDYSAAPQGRFRIPCCPVNIKRLLIVVVVVVLVVVVIVGALLMGLHMSQKHTEMVLEMSIGAPEAKQRLALSEHAGTTATFSIGATGLVVYDYQQFLIAYKPAPGTYCYIMKMAPESIPSLEALTRKFQSFQVGVCSLQAKPAAPTSKLDKDEGQHANPGSPGGDLAFLGIAMRTLCGEVPLYYT</sequence>
<organism evidence="14 15">
    <name type="scientific">Prolemur simus</name>
    <name type="common">Greater bamboo lemur</name>
    <name type="synonym">Hapalemur simus</name>
    <dbReference type="NCBI Taxonomy" id="1328070"/>
    <lineage>
        <taxon>Eukaryota</taxon>
        <taxon>Metazoa</taxon>
        <taxon>Chordata</taxon>
        <taxon>Craniata</taxon>
        <taxon>Vertebrata</taxon>
        <taxon>Euteleostomi</taxon>
        <taxon>Mammalia</taxon>
        <taxon>Eutheria</taxon>
        <taxon>Euarchontoglires</taxon>
        <taxon>Primates</taxon>
        <taxon>Strepsirrhini</taxon>
        <taxon>Lemuriformes</taxon>
        <taxon>Lemuridae</taxon>
        <taxon>Prolemur</taxon>
    </lineage>
</organism>